<feature type="compositionally biased region" description="Low complexity" evidence="1">
    <location>
        <begin position="290"/>
        <end position="350"/>
    </location>
</feature>
<dbReference type="AlphaFoldDB" id="A0A316F7W7"/>
<feature type="compositionally biased region" description="Low complexity" evidence="1">
    <location>
        <begin position="405"/>
        <end position="461"/>
    </location>
</feature>
<keyword evidence="4" id="KW-1185">Reference proteome</keyword>
<evidence type="ECO:0000256" key="1">
    <source>
        <dbReference type="SAM" id="MobiDB-lite"/>
    </source>
</evidence>
<reference evidence="3 4" key="1">
    <citation type="submission" date="2018-05" db="EMBL/GenBank/DDBJ databases">
        <title>Genomic Encyclopedia of Archaeal and Bacterial Type Strains, Phase II (KMG-II): from individual species to whole genera.</title>
        <authorList>
            <person name="Goeker M."/>
        </authorList>
    </citation>
    <scope>NUCLEOTIDE SEQUENCE [LARGE SCALE GENOMIC DNA]</scope>
    <source>
        <strain evidence="3 4">DSM 45184</strain>
    </source>
</reference>
<evidence type="ECO:0000313" key="3">
    <source>
        <dbReference type="EMBL" id="PWK40898.1"/>
    </source>
</evidence>
<dbReference type="RefSeq" id="WP_146246534.1">
    <property type="nucleotide sequence ID" value="NZ_BONA01000082.1"/>
</dbReference>
<feature type="transmembrane region" description="Helical" evidence="2">
    <location>
        <begin position="7"/>
        <end position="25"/>
    </location>
</feature>
<feature type="compositionally biased region" description="Pro residues" evidence="1">
    <location>
        <begin position="236"/>
        <end position="249"/>
    </location>
</feature>
<keyword evidence="2" id="KW-0812">Transmembrane</keyword>
<keyword evidence="2" id="KW-0472">Membrane</keyword>
<dbReference type="EMBL" id="QGGR01000018">
    <property type="protein sequence ID" value="PWK40898.1"/>
    <property type="molecule type" value="Genomic_DNA"/>
</dbReference>
<proteinExistence type="predicted"/>
<feature type="transmembrane region" description="Helical" evidence="2">
    <location>
        <begin position="45"/>
        <end position="63"/>
    </location>
</feature>
<feature type="transmembrane region" description="Helical" evidence="2">
    <location>
        <begin position="70"/>
        <end position="89"/>
    </location>
</feature>
<dbReference type="OrthoDB" id="3292970at2"/>
<comment type="caution">
    <text evidence="3">The sequence shown here is derived from an EMBL/GenBank/DDBJ whole genome shotgun (WGS) entry which is preliminary data.</text>
</comment>
<organism evidence="3 4">
    <name type="scientific">Actinoplanes xinjiangensis</name>
    <dbReference type="NCBI Taxonomy" id="512350"/>
    <lineage>
        <taxon>Bacteria</taxon>
        <taxon>Bacillati</taxon>
        <taxon>Actinomycetota</taxon>
        <taxon>Actinomycetes</taxon>
        <taxon>Micromonosporales</taxon>
        <taxon>Micromonosporaceae</taxon>
        <taxon>Actinoplanes</taxon>
    </lineage>
</organism>
<keyword evidence="2" id="KW-1133">Transmembrane helix</keyword>
<dbReference type="Proteomes" id="UP000245697">
    <property type="component" value="Unassembled WGS sequence"/>
</dbReference>
<evidence type="ECO:0000256" key="2">
    <source>
        <dbReference type="SAM" id="Phobius"/>
    </source>
</evidence>
<name>A0A316F7W7_9ACTN</name>
<accession>A0A316F7W7</accession>
<sequence length="543" mass="53630">MRHLRSILYALVLAPCIWVLLAVGFTDDLSSRGREFFTAESVSGLLLLVFSGILFSILAAGPVSPAGPVLAGAVYLGVTIWAFNAPEAYAALWSPEVSKESFDLSRPGYGLAAVLAIPLLGTALSARRWARYEPPVLPIIGEIGRFRGAAKVIGTPVAAEQTTVIRTGVPADPTVAINLPADPTVAINLPGGGSDRTVAFNSVPAAAPHTNRAPAGRPQVAADNDRTIFVTQPQSPAAPKPAAPPSPRPAEPEPTTVLATGSGEPTVVSGSGLAAGDEPTVVSGMGLAQAKPTPASAPVSAARSATASASVAATPARPATASASVAAAPAKPGAASAPVAAKPASGSAPVSTPPAKPATPSAPVAATPAKPAAASAPVAAKPASGSASVSTPPAKPATADARVTAKPASGSASVSAPPAKPATPSAPVAAEPATVSATPAKPAATTVPVTATPAAKPAEPAAAKDEETVTTGEPADDRTQAMTDDDQDKTAPLSIPAKDAATKPADEPTQLVTPPSDETEPLKLPVEPAAVVPAQRRPPAIES</sequence>
<feature type="compositionally biased region" description="Low complexity" evidence="1">
    <location>
        <begin position="525"/>
        <end position="543"/>
    </location>
</feature>
<feature type="region of interest" description="Disordered" evidence="1">
    <location>
        <begin position="232"/>
        <end position="543"/>
    </location>
</feature>
<feature type="compositionally biased region" description="Low complexity" evidence="1">
    <location>
        <begin position="358"/>
        <end position="390"/>
    </location>
</feature>
<protein>
    <recommendedName>
        <fullName evidence="5">Meckel syndrome type 1 protein</fullName>
    </recommendedName>
</protein>
<gene>
    <name evidence="3" type="ORF">BC793_118128</name>
</gene>
<evidence type="ECO:0008006" key="5">
    <source>
        <dbReference type="Google" id="ProtNLM"/>
    </source>
</evidence>
<evidence type="ECO:0000313" key="4">
    <source>
        <dbReference type="Proteomes" id="UP000245697"/>
    </source>
</evidence>